<dbReference type="PRINTS" id="PR00813">
    <property type="entry name" value="BCTERIALGSPG"/>
</dbReference>
<organism evidence="3 4">
    <name type="scientific">Thalassolituus maritimus</name>
    <dbReference type="NCBI Taxonomy" id="484498"/>
    <lineage>
        <taxon>Bacteria</taxon>
        <taxon>Pseudomonadati</taxon>
        <taxon>Pseudomonadota</taxon>
        <taxon>Gammaproteobacteria</taxon>
        <taxon>Oceanospirillales</taxon>
        <taxon>Oceanospirillaceae</taxon>
        <taxon>Thalassolituus</taxon>
    </lineage>
</organism>
<dbReference type="InterPro" id="IPR045584">
    <property type="entry name" value="Pilin-like"/>
</dbReference>
<dbReference type="PROSITE" id="PS00409">
    <property type="entry name" value="PROKAR_NTER_METHYL"/>
    <property type="match status" value="1"/>
</dbReference>
<keyword evidence="1" id="KW-0488">Methylation</keyword>
<keyword evidence="2" id="KW-0812">Transmembrane</keyword>
<dbReference type="InterPro" id="IPR031982">
    <property type="entry name" value="PilE-like"/>
</dbReference>
<dbReference type="GO" id="GO:0015628">
    <property type="term" value="P:protein secretion by the type II secretion system"/>
    <property type="evidence" value="ECO:0007669"/>
    <property type="project" value="InterPro"/>
</dbReference>
<evidence type="ECO:0000313" key="3">
    <source>
        <dbReference type="EMBL" id="SIS41439.1"/>
    </source>
</evidence>
<keyword evidence="2" id="KW-1133">Transmembrane helix</keyword>
<dbReference type="STRING" id="484498.SAMN05421686_10175"/>
<evidence type="ECO:0000313" key="4">
    <source>
        <dbReference type="Proteomes" id="UP000185639"/>
    </source>
</evidence>
<dbReference type="Pfam" id="PF16732">
    <property type="entry name" value="ComP_DUS"/>
    <property type="match status" value="1"/>
</dbReference>
<dbReference type="Proteomes" id="UP000185639">
    <property type="component" value="Unassembled WGS sequence"/>
</dbReference>
<feature type="transmembrane region" description="Helical" evidence="2">
    <location>
        <begin position="12"/>
        <end position="30"/>
    </location>
</feature>
<keyword evidence="2" id="KW-0472">Membrane</keyword>
<gene>
    <name evidence="3" type="ORF">SAMN05421686_10175</name>
</gene>
<dbReference type="Gene3D" id="3.30.700.10">
    <property type="entry name" value="Glycoprotein, Type 4 Pilin"/>
    <property type="match status" value="1"/>
</dbReference>
<dbReference type="InterPro" id="IPR000983">
    <property type="entry name" value="Bac_GSPG_pilin"/>
</dbReference>
<protein>
    <submittedName>
        <fullName evidence="3">Type IV pilus assembly protein PilE</fullName>
    </submittedName>
</protein>
<accession>A0A1N7IWJ5</accession>
<dbReference type="GO" id="GO:0015627">
    <property type="term" value="C:type II protein secretion system complex"/>
    <property type="evidence" value="ECO:0007669"/>
    <property type="project" value="InterPro"/>
</dbReference>
<reference evidence="4" key="1">
    <citation type="submission" date="2017-01" db="EMBL/GenBank/DDBJ databases">
        <authorList>
            <person name="Varghese N."/>
            <person name="Submissions S."/>
        </authorList>
    </citation>
    <scope>NUCLEOTIDE SEQUENCE [LARGE SCALE GENOMIC DNA]</scope>
    <source>
        <strain evidence="4">DSM 24913</strain>
    </source>
</reference>
<dbReference type="PANTHER" id="PTHR30093:SF47">
    <property type="entry name" value="TYPE IV PILUS NON-CORE MINOR PILIN PILE"/>
    <property type="match status" value="1"/>
</dbReference>
<dbReference type="PANTHER" id="PTHR30093">
    <property type="entry name" value="GENERAL SECRETION PATHWAY PROTEIN G"/>
    <property type="match status" value="1"/>
</dbReference>
<dbReference type="InterPro" id="IPR012902">
    <property type="entry name" value="N_methyl_site"/>
</dbReference>
<keyword evidence="4" id="KW-1185">Reference proteome</keyword>
<dbReference type="GO" id="GO:0043683">
    <property type="term" value="P:type IV pilus assembly"/>
    <property type="evidence" value="ECO:0007669"/>
    <property type="project" value="InterPro"/>
</dbReference>
<sequence>MSRRAGFSLLELMIVVAIVGILASVALPSYKNWVQQGNRSTAYDRLQLLLNAQERYFLANRQYAADLTTLGLDADNLDSTFYSISARQCTDDDGNTVSLAICVELIAEGNDDQAEDGDIVVNTIGRSELLIDGTDTVKKQL</sequence>
<dbReference type="EMBL" id="FTOH01000001">
    <property type="protein sequence ID" value="SIS41439.1"/>
    <property type="molecule type" value="Genomic_DNA"/>
</dbReference>
<dbReference type="NCBIfam" id="TIGR02532">
    <property type="entry name" value="IV_pilin_GFxxxE"/>
    <property type="match status" value="1"/>
</dbReference>
<dbReference type="SUPFAM" id="SSF54523">
    <property type="entry name" value="Pili subunits"/>
    <property type="match status" value="1"/>
</dbReference>
<evidence type="ECO:0000256" key="1">
    <source>
        <dbReference type="ARBA" id="ARBA00022481"/>
    </source>
</evidence>
<dbReference type="RefSeq" id="WP_076513242.1">
    <property type="nucleotide sequence ID" value="NZ_FTOH01000001.1"/>
</dbReference>
<evidence type="ECO:0000256" key="2">
    <source>
        <dbReference type="SAM" id="Phobius"/>
    </source>
</evidence>
<dbReference type="OrthoDB" id="5296638at2"/>
<proteinExistence type="predicted"/>
<name>A0A1N7IWJ5_9GAMM</name>
<dbReference type="AlphaFoldDB" id="A0A1N7IWJ5"/>
<dbReference type="Pfam" id="PF07963">
    <property type="entry name" value="N_methyl"/>
    <property type="match status" value="1"/>
</dbReference>